<evidence type="ECO:0000313" key="2">
    <source>
        <dbReference type="Proteomes" id="UP000002207"/>
    </source>
</evidence>
<dbReference type="Proteomes" id="UP000002207">
    <property type="component" value="Chromosome"/>
</dbReference>
<name>C1F671_ACIC5</name>
<proteinExistence type="predicted"/>
<sequence length="74" mass="8276">MTYQCNGRRHEDSSGPGICFGAQLEDEAVEIDDIVFMGTTPRLRAMHFLHFSAYKCTSNVSCFGRLFALSGRLI</sequence>
<keyword evidence="2" id="KW-1185">Reference proteome</keyword>
<gene>
    <name evidence="1" type="ordered locus">ACP_3301</name>
</gene>
<evidence type="ECO:0000313" key="1">
    <source>
        <dbReference type="EMBL" id="ACO32131.1"/>
    </source>
</evidence>
<dbReference type="AlphaFoldDB" id="C1F671"/>
<dbReference type="HOGENOM" id="CLU_2679225_0_0_0"/>
<dbReference type="STRING" id="240015.ACP_3301"/>
<dbReference type="KEGG" id="aca:ACP_3301"/>
<protein>
    <submittedName>
        <fullName evidence="1">Uncharacterized protein</fullName>
    </submittedName>
</protein>
<reference evidence="1 2" key="1">
    <citation type="journal article" date="2009" name="Appl. Environ. Microbiol.">
        <title>Three genomes from the phylum Acidobacteria provide insight into the lifestyles of these microorganisms in soils.</title>
        <authorList>
            <person name="Ward N.L."/>
            <person name="Challacombe J.F."/>
            <person name="Janssen P.H."/>
            <person name="Henrissat B."/>
            <person name="Coutinho P.M."/>
            <person name="Wu M."/>
            <person name="Xie G."/>
            <person name="Haft D.H."/>
            <person name="Sait M."/>
            <person name="Badger J."/>
            <person name="Barabote R.D."/>
            <person name="Bradley B."/>
            <person name="Brettin T.S."/>
            <person name="Brinkac L.M."/>
            <person name="Bruce D."/>
            <person name="Creasy T."/>
            <person name="Daugherty S.C."/>
            <person name="Davidsen T.M."/>
            <person name="DeBoy R.T."/>
            <person name="Detter J.C."/>
            <person name="Dodson R.J."/>
            <person name="Durkin A.S."/>
            <person name="Ganapathy A."/>
            <person name="Gwinn-Giglio M."/>
            <person name="Han C.S."/>
            <person name="Khouri H."/>
            <person name="Kiss H."/>
            <person name="Kothari S.P."/>
            <person name="Madupu R."/>
            <person name="Nelson K.E."/>
            <person name="Nelson W.C."/>
            <person name="Paulsen I."/>
            <person name="Penn K."/>
            <person name="Ren Q."/>
            <person name="Rosovitz M.J."/>
            <person name="Selengut J.D."/>
            <person name="Shrivastava S."/>
            <person name="Sullivan S.A."/>
            <person name="Tapia R."/>
            <person name="Thompson L.S."/>
            <person name="Watkins K.L."/>
            <person name="Yang Q."/>
            <person name="Yu C."/>
            <person name="Zafar N."/>
            <person name="Zhou L."/>
            <person name="Kuske C.R."/>
        </authorList>
    </citation>
    <scope>NUCLEOTIDE SEQUENCE [LARGE SCALE GENOMIC DNA]</scope>
    <source>
        <strain evidence="2">ATCC 51196 / DSM 11244 / BCRC 80197 / JCM 7670 / NBRC 15755 / NCIMB 13165 / 161</strain>
    </source>
</reference>
<dbReference type="EMBL" id="CP001472">
    <property type="protein sequence ID" value="ACO32131.1"/>
    <property type="molecule type" value="Genomic_DNA"/>
</dbReference>
<dbReference type="InParanoid" id="C1F671"/>
<organism evidence="1 2">
    <name type="scientific">Acidobacterium capsulatum (strain ATCC 51196 / DSM 11244 / BCRC 80197 / JCM 7670 / NBRC 15755 / NCIMB 13165 / 161)</name>
    <dbReference type="NCBI Taxonomy" id="240015"/>
    <lineage>
        <taxon>Bacteria</taxon>
        <taxon>Pseudomonadati</taxon>
        <taxon>Acidobacteriota</taxon>
        <taxon>Terriglobia</taxon>
        <taxon>Terriglobales</taxon>
        <taxon>Acidobacteriaceae</taxon>
        <taxon>Acidobacterium</taxon>
    </lineage>
</organism>
<accession>C1F671</accession>